<evidence type="ECO:0000256" key="1">
    <source>
        <dbReference type="ARBA" id="ARBA00007692"/>
    </source>
</evidence>
<proteinExistence type="inferred from homology"/>
<dbReference type="GO" id="GO:0003676">
    <property type="term" value="F:nucleic acid binding"/>
    <property type="evidence" value="ECO:0007669"/>
    <property type="project" value="InterPro"/>
</dbReference>
<reference evidence="4" key="1">
    <citation type="submission" date="2022-07" db="EMBL/GenBank/DDBJ databases">
        <authorList>
            <person name="Macas J."/>
            <person name="Novak P."/>
            <person name="Neumann P."/>
        </authorList>
    </citation>
    <scope>NUCLEOTIDE SEQUENCE</scope>
</reference>
<dbReference type="InterPro" id="IPR003690">
    <property type="entry name" value="MTERF"/>
</dbReference>
<keyword evidence="2" id="KW-0805">Transcription regulation</keyword>
<evidence type="ECO:0000313" key="5">
    <source>
        <dbReference type="Proteomes" id="UP001152523"/>
    </source>
</evidence>
<keyword evidence="2" id="KW-0806">Transcription termination</keyword>
<keyword evidence="5" id="KW-1185">Reference proteome</keyword>
<sequence length="383" mass="44154">MFSFFFKTFPHVRSSARSSLTVFMLYRTKAGDESLGLAKKRASFVASYLVDRCGFAPEKALSASNYMKFESPDKPESVLSFLKTHGFTESQISKLIRKCPPVLLCNPQNTLLPKIEHFKSVGFTKDDYTTVLCECPSIFKRSLKNQLFPALAFLKKFFDCPEKIIVCLKRTPWCFSESCQATVEANIHLLREMTVPESSILYCFQNQPRLFIKDKEKFTMILEKIKGMGFDSSKRTFMVAVHVFCSMSKLTWEKKVHAYMKWGLSEDQVSEAFGKNPWIMACSEEKILLGMEFFVNKMGLKPSDVLSNPVIIMLSLEKRIIPRSLVYQTLASKGLFKKELKLFVRMLKAPEEKFLMKYVKRYENEVPDLMKLYHMSGLMVVPN</sequence>
<dbReference type="EMBL" id="CAMAPF010000049">
    <property type="protein sequence ID" value="CAH9085008.1"/>
    <property type="molecule type" value="Genomic_DNA"/>
</dbReference>
<dbReference type="Gene3D" id="1.25.70.10">
    <property type="entry name" value="Transcription termination factor 3, mitochondrial"/>
    <property type="match status" value="1"/>
</dbReference>
<accession>A0AAV0CT48</accession>
<evidence type="ECO:0000256" key="3">
    <source>
        <dbReference type="ARBA" id="ARBA00022946"/>
    </source>
</evidence>
<dbReference type="FunFam" id="1.25.70.10:FF:000001">
    <property type="entry name" value="Mitochondrial transcription termination factor-like"/>
    <property type="match status" value="1"/>
</dbReference>
<evidence type="ECO:0000313" key="4">
    <source>
        <dbReference type="EMBL" id="CAH9085008.1"/>
    </source>
</evidence>
<dbReference type="GO" id="GO:0006353">
    <property type="term" value="P:DNA-templated transcription termination"/>
    <property type="evidence" value="ECO:0007669"/>
    <property type="project" value="UniProtKB-KW"/>
</dbReference>
<organism evidence="4 5">
    <name type="scientific">Cuscuta epithymum</name>
    <dbReference type="NCBI Taxonomy" id="186058"/>
    <lineage>
        <taxon>Eukaryota</taxon>
        <taxon>Viridiplantae</taxon>
        <taxon>Streptophyta</taxon>
        <taxon>Embryophyta</taxon>
        <taxon>Tracheophyta</taxon>
        <taxon>Spermatophyta</taxon>
        <taxon>Magnoliopsida</taxon>
        <taxon>eudicotyledons</taxon>
        <taxon>Gunneridae</taxon>
        <taxon>Pentapetalae</taxon>
        <taxon>asterids</taxon>
        <taxon>lamiids</taxon>
        <taxon>Solanales</taxon>
        <taxon>Convolvulaceae</taxon>
        <taxon>Cuscuteae</taxon>
        <taxon>Cuscuta</taxon>
        <taxon>Cuscuta subgen. Cuscuta</taxon>
    </lineage>
</organism>
<keyword evidence="2" id="KW-0804">Transcription</keyword>
<comment type="caution">
    <text evidence="4">The sequence shown here is derived from an EMBL/GenBank/DDBJ whole genome shotgun (WGS) entry which is preliminary data.</text>
</comment>
<dbReference type="PANTHER" id="PTHR13068:SF166">
    <property type="entry name" value="TRANSCRIPTION TERMINATION FACTOR MTERF15, MITOCHONDRIAL-LIKE"/>
    <property type="match status" value="1"/>
</dbReference>
<protein>
    <submittedName>
        <fullName evidence="4">Uncharacterized protein</fullName>
    </submittedName>
</protein>
<dbReference type="InterPro" id="IPR038538">
    <property type="entry name" value="MTERF_sf"/>
</dbReference>
<comment type="similarity">
    <text evidence="1">Belongs to the mTERF family.</text>
</comment>
<dbReference type="Proteomes" id="UP001152523">
    <property type="component" value="Unassembled WGS sequence"/>
</dbReference>
<name>A0AAV0CT48_9ASTE</name>
<evidence type="ECO:0000256" key="2">
    <source>
        <dbReference type="ARBA" id="ARBA00022472"/>
    </source>
</evidence>
<gene>
    <name evidence="4" type="ORF">CEPIT_LOCUS9133</name>
</gene>
<keyword evidence="3" id="KW-0809">Transit peptide</keyword>
<dbReference type="AlphaFoldDB" id="A0AAV0CT48"/>
<dbReference type="Pfam" id="PF02536">
    <property type="entry name" value="mTERF"/>
    <property type="match status" value="1"/>
</dbReference>
<dbReference type="SMART" id="SM00733">
    <property type="entry name" value="Mterf"/>
    <property type="match status" value="7"/>
</dbReference>
<dbReference type="PANTHER" id="PTHR13068">
    <property type="entry name" value="CGI-12 PROTEIN-RELATED"/>
    <property type="match status" value="1"/>
</dbReference>